<reference evidence="2 3" key="1">
    <citation type="submission" date="2024-04" db="EMBL/GenBank/DDBJ databases">
        <title>Tritrichomonas musculus Genome.</title>
        <authorList>
            <person name="Alves-Ferreira E."/>
            <person name="Grigg M."/>
            <person name="Lorenzi H."/>
            <person name="Galac M."/>
        </authorList>
    </citation>
    <scope>NUCLEOTIDE SEQUENCE [LARGE SCALE GENOMIC DNA]</scope>
    <source>
        <strain evidence="2 3">EAF2021</strain>
    </source>
</reference>
<name>A0ABR2JVW9_9EUKA</name>
<feature type="region of interest" description="Disordered" evidence="1">
    <location>
        <begin position="1"/>
        <end position="28"/>
    </location>
</feature>
<evidence type="ECO:0000256" key="1">
    <source>
        <dbReference type="SAM" id="MobiDB-lite"/>
    </source>
</evidence>
<evidence type="ECO:0000313" key="3">
    <source>
        <dbReference type="Proteomes" id="UP001470230"/>
    </source>
</evidence>
<keyword evidence="3" id="KW-1185">Reference proteome</keyword>
<organism evidence="2 3">
    <name type="scientific">Tritrichomonas musculus</name>
    <dbReference type="NCBI Taxonomy" id="1915356"/>
    <lineage>
        <taxon>Eukaryota</taxon>
        <taxon>Metamonada</taxon>
        <taxon>Parabasalia</taxon>
        <taxon>Tritrichomonadida</taxon>
        <taxon>Tritrichomonadidae</taxon>
        <taxon>Tritrichomonas</taxon>
    </lineage>
</organism>
<dbReference type="Proteomes" id="UP001470230">
    <property type="component" value="Unassembled WGS sequence"/>
</dbReference>
<accession>A0ABR2JVW9</accession>
<sequence length="322" mass="36962">MFTTKVPIKRQMLSKSQRLSPKRKTSPRASLTLRNISKYSDGYIYRPAKDNFTILKNIFTKDFSSCCYMDFIHPELNFKFNSVDKAFDLFMQYAISESNWNNGKVRPLSPGNLQNNLLYKLGNDFSIAWMDFMNMMSLALSEGISPHYECMIDKSTKLYDYLENLSTVFHNGNYKSDVCISIIKNLKNEIRIIQKQSRKIVFTDSDEVNPDKPANLEKLLARIRQLNDNISNLYTKTMSKSTLTTGETYRAKTAMNQLCGDLLQIVTGAVNLRHVSQILQTQIYQTNSCMAELFKTIGIPFEATTALENSEKQEEEEGGEEK</sequence>
<protein>
    <submittedName>
        <fullName evidence="2">Uncharacterized protein</fullName>
    </submittedName>
</protein>
<gene>
    <name evidence="2" type="ORF">M9Y10_045218</name>
</gene>
<dbReference type="EMBL" id="JAPFFF010000009">
    <property type="protein sequence ID" value="KAK8882576.1"/>
    <property type="molecule type" value="Genomic_DNA"/>
</dbReference>
<proteinExistence type="predicted"/>
<evidence type="ECO:0000313" key="2">
    <source>
        <dbReference type="EMBL" id="KAK8882576.1"/>
    </source>
</evidence>
<comment type="caution">
    <text evidence="2">The sequence shown here is derived from an EMBL/GenBank/DDBJ whole genome shotgun (WGS) entry which is preliminary data.</text>
</comment>